<dbReference type="Gene3D" id="3.50.50.60">
    <property type="entry name" value="FAD/NAD(P)-binding domain"/>
    <property type="match status" value="1"/>
</dbReference>
<dbReference type="AlphaFoldDB" id="A0A2G2W581"/>
<comment type="caution">
    <text evidence="4">The sequence shown here is derived from an EMBL/GenBank/DDBJ whole genome shotgun (WGS) entry which is preliminary data.</text>
</comment>
<dbReference type="PANTHER" id="PTHR43557">
    <property type="entry name" value="APOPTOSIS-INDUCING FACTOR 1"/>
    <property type="match status" value="1"/>
</dbReference>
<dbReference type="EMBL" id="MLFT02000008">
    <property type="protein sequence ID" value="PHT40391.1"/>
    <property type="molecule type" value="Genomic_DNA"/>
</dbReference>
<evidence type="ECO:0000313" key="4">
    <source>
        <dbReference type="EMBL" id="PHT40391.1"/>
    </source>
</evidence>
<organism evidence="4 5">
    <name type="scientific">Capsicum baccatum</name>
    <name type="common">Peruvian pepper</name>
    <dbReference type="NCBI Taxonomy" id="33114"/>
    <lineage>
        <taxon>Eukaryota</taxon>
        <taxon>Viridiplantae</taxon>
        <taxon>Streptophyta</taxon>
        <taxon>Embryophyta</taxon>
        <taxon>Tracheophyta</taxon>
        <taxon>Spermatophyta</taxon>
        <taxon>Magnoliopsida</taxon>
        <taxon>eudicotyledons</taxon>
        <taxon>Gunneridae</taxon>
        <taxon>Pentapetalae</taxon>
        <taxon>asterids</taxon>
        <taxon>lamiids</taxon>
        <taxon>Solanales</taxon>
        <taxon>Solanaceae</taxon>
        <taxon>Solanoideae</taxon>
        <taxon>Capsiceae</taxon>
        <taxon>Capsicum</taxon>
    </lineage>
</organism>
<dbReference type="InterPro" id="IPR050446">
    <property type="entry name" value="FAD-oxidoreductase/Apoptosis"/>
</dbReference>
<evidence type="ECO:0000256" key="1">
    <source>
        <dbReference type="ARBA" id="ARBA00022630"/>
    </source>
</evidence>
<proteinExistence type="predicted"/>
<dbReference type="OrthoDB" id="432169at2759"/>
<keyword evidence="1" id="KW-0285">Flavoprotein</keyword>
<keyword evidence="2" id="KW-0274">FAD</keyword>
<gene>
    <name evidence="4" type="ORF">CQW23_19245</name>
</gene>
<reference evidence="4 5" key="1">
    <citation type="journal article" date="2017" name="Genome Biol.">
        <title>New reference genome sequences of hot pepper reveal the massive evolution of plant disease-resistance genes by retroduplication.</title>
        <authorList>
            <person name="Kim S."/>
            <person name="Park J."/>
            <person name="Yeom S.I."/>
            <person name="Kim Y.M."/>
            <person name="Seo E."/>
            <person name="Kim K.T."/>
            <person name="Kim M.S."/>
            <person name="Lee J.M."/>
            <person name="Cheong K."/>
            <person name="Shin H.S."/>
            <person name="Kim S.B."/>
            <person name="Han K."/>
            <person name="Lee J."/>
            <person name="Park M."/>
            <person name="Lee H.A."/>
            <person name="Lee H.Y."/>
            <person name="Lee Y."/>
            <person name="Oh S."/>
            <person name="Lee J.H."/>
            <person name="Choi E."/>
            <person name="Choi E."/>
            <person name="Lee S.E."/>
            <person name="Jeon J."/>
            <person name="Kim H."/>
            <person name="Choi G."/>
            <person name="Song H."/>
            <person name="Lee J."/>
            <person name="Lee S.C."/>
            <person name="Kwon J.K."/>
            <person name="Lee H.Y."/>
            <person name="Koo N."/>
            <person name="Hong Y."/>
            <person name="Kim R.W."/>
            <person name="Kang W.H."/>
            <person name="Huh J.H."/>
            <person name="Kang B.C."/>
            <person name="Yang T.J."/>
            <person name="Lee Y.H."/>
            <person name="Bennetzen J.L."/>
            <person name="Choi D."/>
        </authorList>
    </citation>
    <scope>NUCLEOTIDE SEQUENCE [LARGE SCALE GENOMIC DNA]</scope>
    <source>
        <strain evidence="5">cv. PBC81</strain>
    </source>
</reference>
<keyword evidence="5" id="KW-1185">Reference proteome</keyword>
<accession>A0A2G2W581</accession>
<keyword evidence="3" id="KW-0560">Oxidoreductase</keyword>
<dbReference type="PANTHER" id="PTHR43557:SF5">
    <property type="entry name" value="MONODEHYDROASCORBATE REDUCTASE 1, PEROXISOMAL"/>
    <property type="match status" value="1"/>
</dbReference>
<evidence type="ECO:0000313" key="5">
    <source>
        <dbReference type="Proteomes" id="UP000224567"/>
    </source>
</evidence>
<sequence length="194" mass="21733">MCALEVEERNNFPNDMQRKLSNFGVQGADSRKIFYLREINDTAMIMEALKANKNTKAIVVRGGYVGLELTVVLRLNNIKVDMVYPELFCNKTAKKILIDGAHADDPGCQCGVWIVTWTGLSGRITVGVQNEEREEENDEDIDLRIITIGLSMAKVVENHHHSSTYGDGLDNHHSNCCNRPIAMPTYGKLAEPLR</sequence>
<evidence type="ECO:0000256" key="3">
    <source>
        <dbReference type="ARBA" id="ARBA00023002"/>
    </source>
</evidence>
<dbReference type="GO" id="GO:0005737">
    <property type="term" value="C:cytoplasm"/>
    <property type="evidence" value="ECO:0007669"/>
    <property type="project" value="TreeGrafter"/>
</dbReference>
<dbReference type="GO" id="GO:0016651">
    <property type="term" value="F:oxidoreductase activity, acting on NAD(P)H"/>
    <property type="evidence" value="ECO:0007669"/>
    <property type="project" value="TreeGrafter"/>
</dbReference>
<dbReference type="Proteomes" id="UP000224567">
    <property type="component" value="Unassembled WGS sequence"/>
</dbReference>
<name>A0A2G2W581_CAPBA</name>
<protein>
    <submittedName>
        <fullName evidence="4">Monodehydroascorbate reductase</fullName>
    </submittedName>
</protein>
<evidence type="ECO:0000256" key="2">
    <source>
        <dbReference type="ARBA" id="ARBA00022827"/>
    </source>
</evidence>
<reference evidence="5" key="2">
    <citation type="journal article" date="2017" name="J. Anim. Genet.">
        <title>Multiple reference genome sequences of hot pepper reveal the massive evolution of plant disease resistance genes by retroduplication.</title>
        <authorList>
            <person name="Kim S."/>
            <person name="Park J."/>
            <person name="Yeom S.-I."/>
            <person name="Kim Y.-M."/>
            <person name="Seo E."/>
            <person name="Kim K.-T."/>
            <person name="Kim M.-S."/>
            <person name="Lee J.M."/>
            <person name="Cheong K."/>
            <person name="Shin H.-S."/>
            <person name="Kim S.-B."/>
            <person name="Han K."/>
            <person name="Lee J."/>
            <person name="Park M."/>
            <person name="Lee H.-A."/>
            <person name="Lee H.-Y."/>
            <person name="Lee Y."/>
            <person name="Oh S."/>
            <person name="Lee J.H."/>
            <person name="Choi E."/>
            <person name="Choi E."/>
            <person name="Lee S.E."/>
            <person name="Jeon J."/>
            <person name="Kim H."/>
            <person name="Choi G."/>
            <person name="Song H."/>
            <person name="Lee J."/>
            <person name="Lee S.-C."/>
            <person name="Kwon J.-K."/>
            <person name="Lee H.-Y."/>
            <person name="Koo N."/>
            <person name="Hong Y."/>
            <person name="Kim R.W."/>
            <person name="Kang W.-H."/>
            <person name="Huh J.H."/>
            <person name="Kang B.-C."/>
            <person name="Yang T.-J."/>
            <person name="Lee Y.-H."/>
            <person name="Bennetzen J.L."/>
            <person name="Choi D."/>
        </authorList>
    </citation>
    <scope>NUCLEOTIDE SEQUENCE [LARGE SCALE GENOMIC DNA]</scope>
    <source>
        <strain evidence="5">cv. PBC81</strain>
    </source>
</reference>
<dbReference type="SUPFAM" id="SSF51905">
    <property type="entry name" value="FAD/NAD(P)-binding domain"/>
    <property type="match status" value="1"/>
</dbReference>
<dbReference type="InterPro" id="IPR036188">
    <property type="entry name" value="FAD/NAD-bd_sf"/>
</dbReference>
<dbReference type="STRING" id="33114.A0A2G2W581"/>